<evidence type="ECO:0000256" key="4">
    <source>
        <dbReference type="ARBA" id="ARBA00022989"/>
    </source>
</evidence>
<reference evidence="8 9" key="1">
    <citation type="submission" date="2017-10" db="EMBL/GenBank/DDBJ databases">
        <title>Draft genome of Lysinibacillus fusiformis strain Juneja, a laboratory-derived pathogen of Drosophila melanogaster.</title>
        <authorList>
            <person name="Smith B.R."/>
            <person name="Unckless R.L."/>
        </authorList>
    </citation>
    <scope>NUCLEOTIDE SEQUENCE [LARGE SCALE GENOMIC DNA]</scope>
    <source>
        <strain evidence="8 9">Juneja</strain>
    </source>
</reference>
<dbReference type="PANTHER" id="PTHR39083:SF1">
    <property type="entry name" value="CYCLIC DI-GMP-BINDING PROTEIN"/>
    <property type="match status" value="1"/>
</dbReference>
<dbReference type="Gene3D" id="2.60.120.260">
    <property type="entry name" value="Galactose-binding domain-like"/>
    <property type="match status" value="2"/>
</dbReference>
<dbReference type="RefSeq" id="WP_058844124.1">
    <property type="nucleotide sequence ID" value="NZ_JAZBNI010000001.1"/>
</dbReference>
<comment type="caution">
    <text evidence="8">The sequence shown here is derived from an EMBL/GenBank/DDBJ whole genome shotgun (WGS) entry which is preliminary data.</text>
</comment>
<evidence type="ECO:0000256" key="7">
    <source>
        <dbReference type="SAM" id="SignalP"/>
    </source>
</evidence>
<proteinExistence type="predicted"/>
<dbReference type="AlphaFoldDB" id="A0A2I0V0X7"/>
<gene>
    <name evidence="8" type="ORF">CRI88_06260</name>
</gene>
<dbReference type="PANTHER" id="PTHR39083">
    <property type="entry name" value="CYCLIC DI-GMP-BINDING PROTEIN"/>
    <property type="match status" value="1"/>
</dbReference>
<evidence type="ECO:0000256" key="1">
    <source>
        <dbReference type="ARBA" id="ARBA00004162"/>
    </source>
</evidence>
<comment type="subcellular location">
    <subcellularLocation>
        <location evidence="1">Cell membrane</location>
        <topology evidence="1">Single-pass membrane protein</topology>
    </subcellularLocation>
</comment>
<keyword evidence="5 6" id="KW-0472">Membrane</keyword>
<keyword evidence="7" id="KW-0732">Signal</keyword>
<evidence type="ECO:0000313" key="8">
    <source>
        <dbReference type="EMBL" id="PKU51971.1"/>
    </source>
</evidence>
<evidence type="ECO:0000256" key="5">
    <source>
        <dbReference type="ARBA" id="ARBA00023136"/>
    </source>
</evidence>
<dbReference type="GO" id="GO:0005886">
    <property type="term" value="C:plasma membrane"/>
    <property type="evidence" value="ECO:0007669"/>
    <property type="project" value="UniProtKB-SubCell"/>
</dbReference>
<evidence type="ECO:0000256" key="6">
    <source>
        <dbReference type="SAM" id="Phobius"/>
    </source>
</evidence>
<accession>A0A2I0V0X7</accession>
<feature type="transmembrane region" description="Helical" evidence="6">
    <location>
        <begin position="649"/>
        <end position="670"/>
    </location>
</feature>
<sequence length="680" mass="75988">MRTKFFYSLLFCIGFLCFANDAVAATITVDDNIIAIEGNQQQKKPLLAQPIELQGPSSSRDFYYNLTEDVPSNNQQVTFQIQHSELLIAPSSFTVKVDDVALKTVPLRADLLKQTVTVNLPKEALLQGSHKITASFYGILKEGICVAPGNAGNWLRIEILSSISAFSEESQAGSLTSYPAAFLGYEGYVTTVVLPKQASEATLNSGYQLAAFLSEHGDIDVQIKREDAVSKASGPIIIVGAKTEFSTSLLKKIVNNISVTDDAMTLTMQELLNTDSNRKVQLLVVTSSNAQAIQDRLSFLTEARLFEQLIGNTVAIKDVPTVEQTSDTTIPFQQFGFEDRLLSSQVTMTPHYYVSLPQLEANKEATMRLILKKSATIPSSKEDEDRKLELIAYINNVPHAVDLRKLEQTTSDMYEAIIPIQTNVLNKQSMTDLQFEVTGFQLEDPCETTNERYWLYIDSDSTLSIVKDTAEPTFTLRDFPNAFHENTLMVIPSNENMDDTKMVSLYKALMMNGKMAQITLMKDKNVTKEKLQKHAVIFTGDMEHLTWLSQHATTIPHTTEQFIKQGFLPEAIGQYAFITKNFWQVNEPLLWIHSFGDTPITGDFYSHLKETDSQIAAAIETKEGQFVVAVNQHANNGVINVDKKGEISYVLIAEFVGLIIVIAVILYIILRKRKKNQLKK</sequence>
<name>A0A2I0V0X7_9BACI</name>
<keyword evidence="4 6" id="KW-1133">Transmembrane helix</keyword>
<dbReference type="Pfam" id="PF03170">
    <property type="entry name" value="BcsB"/>
    <property type="match status" value="1"/>
</dbReference>
<dbReference type="Proteomes" id="UP000234956">
    <property type="component" value="Unassembled WGS sequence"/>
</dbReference>
<dbReference type="GO" id="GO:0006011">
    <property type="term" value="P:UDP-alpha-D-glucose metabolic process"/>
    <property type="evidence" value="ECO:0007669"/>
    <property type="project" value="InterPro"/>
</dbReference>
<keyword evidence="2" id="KW-1003">Cell membrane</keyword>
<evidence type="ECO:0008006" key="10">
    <source>
        <dbReference type="Google" id="ProtNLM"/>
    </source>
</evidence>
<feature type="signal peptide" evidence="7">
    <location>
        <begin position="1"/>
        <end position="24"/>
    </location>
</feature>
<evidence type="ECO:0000313" key="9">
    <source>
        <dbReference type="Proteomes" id="UP000234956"/>
    </source>
</evidence>
<organism evidence="8 9">
    <name type="scientific">Lysinibacillus fusiformis</name>
    <dbReference type="NCBI Taxonomy" id="28031"/>
    <lineage>
        <taxon>Bacteria</taxon>
        <taxon>Bacillati</taxon>
        <taxon>Bacillota</taxon>
        <taxon>Bacilli</taxon>
        <taxon>Bacillales</taxon>
        <taxon>Bacillaceae</taxon>
        <taxon>Lysinibacillus</taxon>
    </lineage>
</organism>
<dbReference type="InterPro" id="IPR018513">
    <property type="entry name" value="Cell_synthase_bac"/>
</dbReference>
<protein>
    <recommendedName>
        <fullName evidence="10">Cellulose synthase subunit</fullName>
    </recommendedName>
</protein>
<dbReference type="CDD" id="cd01427">
    <property type="entry name" value="HAD_like"/>
    <property type="match status" value="1"/>
</dbReference>
<dbReference type="EMBL" id="PDFK01000002">
    <property type="protein sequence ID" value="PKU51971.1"/>
    <property type="molecule type" value="Genomic_DNA"/>
</dbReference>
<keyword evidence="3 6" id="KW-0812">Transmembrane</keyword>
<evidence type="ECO:0000256" key="2">
    <source>
        <dbReference type="ARBA" id="ARBA00022475"/>
    </source>
</evidence>
<evidence type="ECO:0000256" key="3">
    <source>
        <dbReference type="ARBA" id="ARBA00022692"/>
    </source>
</evidence>
<feature type="chain" id="PRO_5014170885" description="Cellulose synthase subunit" evidence="7">
    <location>
        <begin position="25"/>
        <end position="680"/>
    </location>
</feature>